<protein>
    <submittedName>
        <fullName evidence="1">Uncharacterized protein</fullName>
    </submittedName>
</protein>
<proteinExistence type="predicted"/>
<accession>A0ABP0DNB7</accession>
<name>A0ABP0DNB7_9PEZI</name>
<gene>
    <name evidence="1" type="ORF">SEPCBS119000_003700</name>
</gene>
<dbReference type="Proteomes" id="UP001642502">
    <property type="component" value="Unassembled WGS sequence"/>
</dbReference>
<evidence type="ECO:0000313" key="2">
    <source>
        <dbReference type="Proteomes" id="UP001642502"/>
    </source>
</evidence>
<keyword evidence="2" id="KW-1185">Reference proteome</keyword>
<organism evidence="1 2">
    <name type="scientific">Sporothrix epigloea</name>
    <dbReference type="NCBI Taxonomy" id="1892477"/>
    <lineage>
        <taxon>Eukaryota</taxon>
        <taxon>Fungi</taxon>
        <taxon>Dikarya</taxon>
        <taxon>Ascomycota</taxon>
        <taxon>Pezizomycotina</taxon>
        <taxon>Sordariomycetes</taxon>
        <taxon>Sordariomycetidae</taxon>
        <taxon>Ophiostomatales</taxon>
        <taxon>Ophiostomataceae</taxon>
        <taxon>Sporothrix</taxon>
    </lineage>
</organism>
<reference evidence="1 2" key="1">
    <citation type="submission" date="2024-01" db="EMBL/GenBank/DDBJ databases">
        <authorList>
            <person name="Allen C."/>
            <person name="Tagirdzhanova G."/>
        </authorList>
    </citation>
    <scope>NUCLEOTIDE SEQUENCE [LARGE SCALE GENOMIC DNA]</scope>
    <source>
        <strain evidence="1 2">CBS 119000</strain>
    </source>
</reference>
<sequence>MSPQNLTNRVQEPTDSVSILQVIDGQTHFTFAGVSELIDELIQEVADAVAQHAVTRGSCSDMQPAMPLHEAYNHFALFLSDPTNLALYKNNEDFDIMDAAADGYGATKAINALSLVRGGSPSTALPQNLRTISDRECFHQILRSYATFLQTYSLARILCLLEDQVTPMDQPACPMPPSIHAYERMLPILRRLAGMHSSECAWMLEWHEFGTYWRNIIENVSDDFATGPAGAPSRLNNFRMHLFRLRIQTPPADVTDAQDPRAVQFASNLMARTRYSDSAGPGGTKEEDLKFLTERFITPAYLRGIRDSSRSGSLLRAQ</sequence>
<dbReference type="EMBL" id="CAWUON010000050">
    <property type="protein sequence ID" value="CAK7269692.1"/>
    <property type="molecule type" value="Genomic_DNA"/>
</dbReference>
<evidence type="ECO:0000313" key="1">
    <source>
        <dbReference type="EMBL" id="CAK7269692.1"/>
    </source>
</evidence>
<comment type="caution">
    <text evidence="1">The sequence shown here is derived from an EMBL/GenBank/DDBJ whole genome shotgun (WGS) entry which is preliminary data.</text>
</comment>